<dbReference type="Proteomes" id="UP000249218">
    <property type="component" value="Unassembled WGS sequence"/>
</dbReference>
<evidence type="ECO:0000256" key="1">
    <source>
        <dbReference type="SAM" id="Phobius"/>
    </source>
</evidence>
<proteinExistence type="predicted"/>
<keyword evidence="1" id="KW-1133">Transmembrane helix</keyword>
<dbReference type="OrthoDB" id="7405106at2759"/>
<keyword evidence="1" id="KW-0812">Transmembrane</keyword>
<dbReference type="AlphaFoldDB" id="A0A2W1BSY1"/>
<name>A0A2W1BSY1_HELAM</name>
<protein>
    <submittedName>
        <fullName evidence="2">Uncharacterized protein</fullName>
    </submittedName>
</protein>
<accession>A0A2W1BSY1</accession>
<reference evidence="2 3" key="1">
    <citation type="journal article" date="2017" name="BMC Biol.">
        <title>Genomic innovations, transcriptional plasticity and gene loss underlying the evolution and divergence of two highly polyphagous and invasive Helicoverpa pest species.</title>
        <authorList>
            <person name="Pearce S.L."/>
            <person name="Clarke D.F."/>
            <person name="East P.D."/>
            <person name="Elfekih S."/>
            <person name="Gordon K.H."/>
            <person name="Jermiin L.S."/>
            <person name="McGaughran A."/>
            <person name="Oakeshott J.G."/>
            <person name="Papanikolaou A."/>
            <person name="Perera O.P."/>
            <person name="Rane R.V."/>
            <person name="Richards S."/>
            <person name="Tay W.T."/>
            <person name="Walsh T.K."/>
            <person name="Anderson A."/>
            <person name="Anderson C.J."/>
            <person name="Asgari S."/>
            <person name="Board P.G."/>
            <person name="Bretschneider A."/>
            <person name="Campbell P.M."/>
            <person name="Chertemps T."/>
            <person name="Christeller J.T."/>
            <person name="Coppin C.W."/>
            <person name="Downes S.J."/>
            <person name="Duan G."/>
            <person name="Farnsworth C.A."/>
            <person name="Good R.T."/>
            <person name="Han L.B."/>
            <person name="Han Y.C."/>
            <person name="Hatje K."/>
            <person name="Horne I."/>
            <person name="Huang Y.P."/>
            <person name="Hughes D.S."/>
            <person name="Jacquin-Joly E."/>
            <person name="James W."/>
            <person name="Jhangiani S."/>
            <person name="Kollmar M."/>
            <person name="Kuwar S.S."/>
            <person name="Li S."/>
            <person name="Liu N.Y."/>
            <person name="Maibeche M.T."/>
            <person name="Miller J.R."/>
            <person name="Montagne N."/>
            <person name="Perry T."/>
            <person name="Qu J."/>
            <person name="Song S.V."/>
            <person name="Sutton G.G."/>
            <person name="Vogel H."/>
            <person name="Walenz B.P."/>
            <person name="Xu W."/>
            <person name="Zhang H.J."/>
            <person name="Zou Z."/>
            <person name="Batterham P."/>
            <person name="Edwards O.R."/>
            <person name="Feyereisen R."/>
            <person name="Gibbs R.A."/>
            <person name="Heckel D.G."/>
            <person name="McGrath A."/>
            <person name="Robin C."/>
            <person name="Scherer S.E."/>
            <person name="Worley K.C."/>
            <person name="Wu Y.D."/>
        </authorList>
    </citation>
    <scope>NUCLEOTIDE SEQUENCE [LARGE SCALE GENOMIC DNA]</scope>
    <source>
        <strain evidence="2">Harm_GR_Male_#8</strain>
        <tissue evidence="2">Whole organism</tissue>
    </source>
</reference>
<dbReference type="EMBL" id="KZ150024">
    <property type="protein sequence ID" value="PZC74833.1"/>
    <property type="molecule type" value="Genomic_DNA"/>
</dbReference>
<sequence length="133" mass="15366">MSRTPCMGTGFRVEKCKCKVIRAGHRTEDTDSIVLLESNSLCRLLDLNKRTKTNPVVGLVENVYDSCAGYNLRYCPIRGFVKHNETYFSNTVKDLIIIICFLLANFVVFLNIVMKMMVHMYFAVIMCAQWIRR</sequence>
<organism evidence="2 3">
    <name type="scientific">Helicoverpa armigera</name>
    <name type="common">Cotton bollworm</name>
    <name type="synonym">Heliothis armigera</name>
    <dbReference type="NCBI Taxonomy" id="29058"/>
    <lineage>
        <taxon>Eukaryota</taxon>
        <taxon>Metazoa</taxon>
        <taxon>Ecdysozoa</taxon>
        <taxon>Arthropoda</taxon>
        <taxon>Hexapoda</taxon>
        <taxon>Insecta</taxon>
        <taxon>Pterygota</taxon>
        <taxon>Neoptera</taxon>
        <taxon>Endopterygota</taxon>
        <taxon>Lepidoptera</taxon>
        <taxon>Glossata</taxon>
        <taxon>Ditrysia</taxon>
        <taxon>Noctuoidea</taxon>
        <taxon>Noctuidae</taxon>
        <taxon>Heliothinae</taxon>
        <taxon>Helicoverpa</taxon>
    </lineage>
</organism>
<evidence type="ECO:0000313" key="3">
    <source>
        <dbReference type="Proteomes" id="UP000249218"/>
    </source>
</evidence>
<evidence type="ECO:0000313" key="2">
    <source>
        <dbReference type="EMBL" id="PZC74833.1"/>
    </source>
</evidence>
<keyword evidence="1" id="KW-0472">Membrane</keyword>
<keyword evidence="3" id="KW-1185">Reference proteome</keyword>
<gene>
    <name evidence="2" type="primary">HaOG207097</name>
    <name evidence="2" type="ORF">B5X24_HaOG207097</name>
</gene>
<feature type="transmembrane region" description="Helical" evidence="1">
    <location>
        <begin position="95"/>
        <end position="113"/>
    </location>
</feature>